<dbReference type="Gene3D" id="3.90.550.10">
    <property type="entry name" value="Spore Coat Polysaccharide Biosynthesis Protein SpsA, Chain A"/>
    <property type="match status" value="1"/>
</dbReference>
<evidence type="ECO:0000313" key="1">
    <source>
        <dbReference type="EMBL" id="MCW3807587.1"/>
    </source>
</evidence>
<organism evidence="1 2">
    <name type="scientific">Plebeiibacterium marinum</name>
    <dbReference type="NCBI Taxonomy" id="2992111"/>
    <lineage>
        <taxon>Bacteria</taxon>
        <taxon>Pseudomonadati</taxon>
        <taxon>Bacteroidota</taxon>
        <taxon>Bacteroidia</taxon>
        <taxon>Marinilabiliales</taxon>
        <taxon>Marinilabiliaceae</taxon>
        <taxon>Plebeiibacterium</taxon>
    </lineage>
</organism>
<dbReference type="GO" id="GO:0016740">
    <property type="term" value="F:transferase activity"/>
    <property type="evidence" value="ECO:0007669"/>
    <property type="project" value="UniProtKB-KW"/>
</dbReference>
<reference evidence="1" key="1">
    <citation type="submission" date="2022-10" db="EMBL/GenBank/DDBJ databases">
        <authorList>
            <person name="Yu W.X."/>
        </authorList>
    </citation>
    <scope>NUCLEOTIDE SEQUENCE</scope>
    <source>
        <strain evidence="1">D04</strain>
    </source>
</reference>
<keyword evidence="1" id="KW-0808">Transferase</keyword>
<sequence length="306" mass="35667">MNSLAPIVVFTYNRLEHTRQTIDCLAKNELARESELHVFSDGAKNHDEYNKVKDVRAFLKTITGFKSVVIHENDVNQGLAKTIIGGVSKIFESYDKIIVLEDDLETAPYFLQFMNDALHTYSPKEVWSVAGYSPHIHIPDSYKNSTYMVHRNCSWGWATWKENWDRTDWEVCGFDVFFKDKKQRALFERGGNDLSIMLLKQQQKQIHSWSVRFNYGAFKHNLPTVYPTKSLVKNMGVDGSGTNMKRSDKYSVDLCLNKVDKVAFCKASSFDYRIESGFKRFYNTSMLRKCINWFKTQVYLMKLYII</sequence>
<keyword evidence="2" id="KW-1185">Reference proteome</keyword>
<dbReference type="EMBL" id="JAPDPI010000051">
    <property type="protein sequence ID" value="MCW3807587.1"/>
    <property type="molecule type" value="Genomic_DNA"/>
</dbReference>
<dbReference type="Proteomes" id="UP001207408">
    <property type="component" value="Unassembled WGS sequence"/>
</dbReference>
<name>A0AAE3MI96_9BACT</name>
<proteinExistence type="predicted"/>
<evidence type="ECO:0000313" key="2">
    <source>
        <dbReference type="Proteomes" id="UP001207408"/>
    </source>
</evidence>
<dbReference type="RefSeq" id="WP_301202018.1">
    <property type="nucleotide sequence ID" value="NZ_JAPDPI010000051.1"/>
</dbReference>
<accession>A0AAE3MI96</accession>
<dbReference type="InterPro" id="IPR029044">
    <property type="entry name" value="Nucleotide-diphossugar_trans"/>
</dbReference>
<protein>
    <submittedName>
        <fullName evidence="1">Sugar transferase</fullName>
    </submittedName>
</protein>
<comment type="caution">
    <text evidence="1">The sequence shown here is derived from an EMBL/GenBank/DDBJ whole genome shotgun (WGS) entry which is preliminary data.</text>
</comment>
<dbReference type="AlphaFoldDB" id="A0AAE3MI96"/>
<gene>
    <name evidence="1" type="ORF">OM074_18315</name>
</gene>
<dbReference type="SUPFAM" id="SSF53448">
    <property type="entry name" value="Nucleotide-diphospho-sugar transferases"/>
    <property type="match status" value="1"/>
</dbReference>